<evidence type="ECO:0000313" key="8">
    <source>
        <dbReference type="Proteomes" id="UP000013776"/>
    </source>
</evidence>
<evidence type="ECO:0000256" key="6">
    <source>
        <dbReference type="SAM" id="MobiDB-lite"/>
    </source>
</evidence>
<dbReference type="EMBL" id="CAHR02000128">
    <property type="protein sequence ID" value="CCG83188.1"/>
    <property type="molecule type" value="Genomic_DNA"/>
</dbReference>
<evidence type="ECO:0008006" key="9">
    <source>
        <dbReference type="Google" id="ProtNLM"/>
    </source>
</evidence>
<feature type="compositionally biased region" description="Basic residues" evidence="6">
    <location>
        <begin position="650"/>
        <end position="675"/>
    </location>
</feature>
<dbReference type="Proteomes" id="UP000013776">
    <property type="component" value="Unassembled WGS sequence"/>
</dbReference>
<feature type="region of interest" description="Disordered" evidence="6">
    <location>
        <begin position="1"/>
        <end position="79"/>
    </location>
</feature>
<evidence type="ECO:0000256" key="2">
    <source>
        <dbReference type="ARBA" id="ARBA00022491"/>
    </source>
</evidence>
<feature type="compositionally biased region" description="Basic and acidic residues" evidence="6">
    <location>
        <begin position="231"/>
        <end position="248"/>
    </location>
</feature>
<feature type="compositionally biased region" description="Basic and acidic residues" evidence="6">
    <location>
        <begin position="683"/>
        <end position="692"/>
    </location>
</feature>
<dbReference type="Pfam" id="PF08598">
    <property type="entry name" value="Sds3"/>
    <property type="match status" value="1"/>
</dbReference>
<comment type="subcellular location">
    <subcellularLocation>
        <location evidence="1">Nucleus</location>
    </subcellularLocation>
</comment>
<feature type="compositionally biased region" description="Polar residues" evidence="6">
    <location>
        <begin position="56"/>
        <end position="79"/>
    </location>
</feature>
<dbReference type="Gene3D" id="1.20.5.1500">
    <property type="match status" value="1"/>
</dbReference>
<dbReference type="SMART" id="SM01401">
    <property type="entry name" value="Sds3"/>
    <property type="match status" value="1"/>
</dbReference>
<keyword evidence="2" id="KW-0678">Repressor</keyword>
<proteinExistence type="predicted"/>
<name>R4XBM7_TAPDE</name>
<reference evidence="7 8" key="1">
    <citation type="journal article" date="2013" name="MBio">
        <title>Genome sequencing of the plant pathogen Taphrina deformans, the causal agent of peach leaf curl.</title>
        <authorList>
            <person name="Cisse O.H."/>
            <person name="Almeida J.M.G.C.F."/>
            <person name="Fonseca A."/>
            <person name="Kumar A.A."/>
            <person name="Salojaervi J."/>
            <person name="Overmyer K."/>
            <person name="Hauser P.M."/>
            <person name="Pagni M."/>
        </authorList>
    </citation>
    <scope>NUCLEOTIDE SEQUENCE [LARGE SCALE GENOMIC DNA]</scope>
    <source>
        <strain evidence="8">PYCC 5710 / ATCC 11124 / CBS 356.35 / IMI 108563 / JCM 9778 / NBRC 8474</strain>
    </source>
</reference>
<feature type="compositionally biased region" description="Basic and acidic residues" evidence="6">
    <location>
        <begin position="128"/>
        <end position="139"/>
    </location>
</feature>
<evidence type="ECO:0000256" key="3">
    <source>
        <dbReference type="ARBA" id="ARBA00023015"/>
    </source>
</evidence>
<feature type="compositionally biased region" description="Acidic residues" evidence="6">
    <location>
        <begin position="412"/>
        <end position="430"/>
    </location>
</feature>
<feature type="region of interest" description="Disordered" evidence="6">
    <location>
        <begin position="112"/>
        <end position="364"/>
    </location>
</feature>
<feature type="region of interest" description="Disordered" evidence="6">
    <location>
        <begin position="622"/>
        <end position="733"/>
    </location>
</feature>
<feature type="compositionally biased region" description="Basic and acidic residues" evidence="6">
    <location>
        <begin position="194"/>
        <end position="209"/>
    </location>
</feature>
<evidence type="ECO:0000256" key="1">
    <source>
        <dbReference type="ARBA" id="ARBA00004123"/>
    </source>
</evidence>
<dbReference type="GO" id="GO:0010468">
    <property type="term" value="P:regulation of gene expression"/>
    <property type="evidence" value="ECO:0007669"/>
    <property type="project" value="UniProtKB-ARBA"/>
</dbReference>
<comment type="caution">
    <text evidence="7">The sequence shown here is derived from an EMBL/GenBank/DDBJ whole genome shotgun (WGS) entry which is preliminary data.</text>
</comment>
<dbReference type="OrthoDB" id="20886at2759"/>
<dbReference type="InterPro" id="IPR013907">
    <property type="entry name" value="Sds3"/>
</dbReference>
<dbReference type="PANTHER" id="PTHR21964">
    <property type="entry name" value="BREAST CANCER METASTASIS-SUPPRESSOR 1"/>
    <property type="match status" value="1"/>
</dbReference>
<keyword evidence="8" id="KW-1185">Reference proteome</keyword>
<keyword evidence="3" id="KW-0805">Transcription regulation</keyword>
<dbReference type="GO" id="GO:0005654">
    <property type="term" value="C:nucleoplasm"/>
    <property type="evidence" value="ECO:0007669"/>
    <property type="project" value="UniProtKB-ARBA"/>
</dbReference>
<dbReference type="eggNOG" id="ENOG502S36P">
    <property type="taxonomic scope" value="Eukaryota"/>
</dbReference>
<feature type="compositionally biased region" description="Acidic residues" evidence="6">
    <location>
        <begin position="210"/>
        <end position="230"/>
    </location>
</feature>
<feature type="compositionally biased region" description="Acidic residues" evidence="6">
    <location>
        <begin position="164"/>
        <end position="176"/>
    </location>
</feature>
<evidence type="ECO:0000256" key="4">
    <source>
        <dbReference type="ARBA" id="ARBA00023163"/>
    </source>
</evidence>
<organism evidence="7 8">
    <name type="scientific">Taphrina deformans (strain PYCC 5710 / ATCC 11124 / CBS 356.35 / IMI 108563 / JCM 9778 / NBRC 8474)</name>
    <name type="common">Peach leaf curl fungus</name>
    <name type="synonym">Lalaria deformans</name>
    <dbReference type="NCBI Taxonomy" id="1097556"/>
    <lineage>
        <taxon>Eukaryota</taxon>
        <taxon>Fungi</taxon>
        <taxon>Dikarya</taxon>
        <taxon>Ascomycota</taxon>
        <taxon>Taphrinomycotina</taxon>
        <taxon>Taphrinomycetes</taxon>
        <taxon>Taphrinales</taxon>
        <taxon>Taphrinaceae</taxon>
        <taxon>Taphrina</taxon>
    </lineage>
</organism>
<sequence>MPRRGSLSQSQSRTFQDDHTTKLLSTTEDQEVERKVDQMDFRESFDGPETSEAHSQKQAILNSSNNFQSNLAVSPNNDSTCPPIGEYGIHEAISGRPSIIDTVRVVEGLSYDGTGLSDDGRSLTPDPHSSEAETERIATSDEDVVPDENLTQDYPPLTGKLEHDLDDEIEEDDIPADLDALSDTGSFAGSAPSDRSDGHDMLDDNHNSDIEDGEVLEDPSMEDDEVQNDDSEQRDLGEELQRYEDQRPTSKVAKYGIFNPSIVPDTSMSDEEEDEEMHAVPDGAEDEPLDEYDQDRDNDELVPGANLVLSSDVMHTSTPSARDGTLSIVSSRKRTRSPEVSPGNTKRLAPRKVQAELDSDEEVEGSEVLNGNIVATGNLLGMKADLQNTELNTPDEDASNEHDLEAVSAPEALEEAEEEEIEEEVQDDTEREERNKHRHAAMEALRLIESEFTKLRAKLYDERMRQIDGEIALAECGAHPLIVEKTAQNQSRHNGRIRRAEILRARRLEEADKVFNACKFVAHSQFSQDRQKLRATLLSRTSAEWFQIHREKRVIDMAVPEYGYLVPDRRSIQVKHRREYEAEISILAGLKNFVGFPAAPSISTASGKDIDADLSEMGITKYNVRENSKQPHASRQQGSSHSHMSMTNHLNHHTHSAHTHAAHSTVHGKSHHRKPASSAKQRSAADKSDHHTQAHHVHPKNASPQLSSRPPFHTHPYQGEIPARKSDNSPALYSTSNEIERKPILHALNSDSKPLEPGRDKLAFAYITSKNKLKIYPTSCGRIVKI</sequence>
<evidence type="ECO:0000313" key="7">
    <source>
        <dbReference type="EMBL" id="CCG83188.1"/>
    </source>
</evidence>
<dbReference type="AlphaFoldDB" id="R4XBM7"/>
<feature type="compositionally biased region" description="Polar residues" evidence="6">
    <location>
        <begin position="1"/>
        <end position="14"/>
    </location>
</feature>
<protein>
    <recommendedName>
        <fullName evidence="9">Transcriptional regulatory protein DEP1</fullName>
    </recommendedName>
</protein>
<gene>
    <name evidence="7" type="ORF">TAPDE_003281</name>
</gene>
<dbReference type="STRING" id="1097556.R4XBM7"/>
<evidence type="ECO:0000256" key="5">
    <source>
        <dbReference type="ARBA" id="ARBA00023242"/>
    </source>
</evidence>
<feature type="compositionally biased region" description="Polar residues" evidence="6">
    <location>
        <begin position="630"/>
        <end position="649"/>
    </location>
</feature>
<feature type="compositionally biased region" description="Basic and acidic residues" evidence="6">
    <location>
        <begin position="32"/>
        <end position="55"/>
    </location>
</feature>
<accession>R4XBM7</accession>
<keyword evidence="4" id="KW-0804">Transcription</keyword>
<keyword evidence="5" id="KW-0539">Nucleus</keyword>
<feature type="compositionally biased region" description="Acidic residues" evidence="6">
    <location>
        <begin position="283"/>
        <end position="300"/>
    </location>
</feature>
<dbReference type="VEuPathDB" id="FungiDB:TAPDE_003281"/>
<feature type="region of interest" description="Disordered" evidence="6">
    <location>
        <begin position="410"/>
        <end position="435"/>
    </location>
</feature>